<name>A0ABX8RM63_NOCIO</name>
<dbReference type="Pfam" id="PF02655">
    <property type="entry name" value="ATP-grasp_3"/>
    <property type="match status" value="1"/>
</dbReference>
<evidence type="ECO:0000256" key="1">
    <source>
        <dbReference type="PROSITE-ProRule" id="PRU00409"/>
    </source>
</evidence>
<keyword evidence="1" id="KW-0067">ATP-binding</keyword>
<feature type="domain" description="ATP-grasp" evidence="2">
    <location>
        <begin position="161"/>
        <end position="365"/>
    </location>
</feature>
<gene>
    <name evidence="3" type="ORF">KV110_35965</name>
</gene>
<dbReference type="EMBL" id="CP078145">
    <property type="protein sequence ID" value="QXN90727.1"/>
    <property type="molecule type" value="Genomic_DNA"/>
</dbReference>
<dbReference type="InterPro" id="IPR011761">
    <property type="entry name" value="ATP-grasp"/>
</dbReference>
<reference evidence="3 4" key="1">
    <citation type="submission" date="2021-07" db="EMBL/GenBank/DDBJ databases">
        <title>Whole Genome Sequence of Nocardia Iowensis.</title>
        <authorList>
            <person name="Lamm A."/>
            <person name="Collins-Fairclough A.M."/>
            <person name="Bunk B."/>
            <person name="Sproer C."/>
        </authorList>
    </citation>
    <scope>NUCLEOTIDE SEQUENCE [LARGE SCALE GENOMIC DNA]</scope>
    <source>
        <strain evidence="3 4">NRRL 5646</strain>
    </source>
</reference>
<dbReference type="Proteomes" id="UP000694257">
    <property type="component" value="Chromosome"/>
</dbReference>
<proteinExistence type="predicted"/>
<dbReference type="RefSeq" id="WP_218471594.1">
    <property type="nucleotide sequence ID" value="NZ_BAABJN010000006.1"/>
</dbReference>
<evidence type="ECO:0000313" key="3">
    <source>
        <dbReference type="EMBL" id="QXN90727.1"/>
    </source>
</evidence>
<protein>
    <submittedName>
        <fullName evidence="3">ATP-grasp domain-containing protein</fullName>
    </submittedName>
</protein>
<organism evidence="3 4">
    <name type="scientific">Nocardia iowensis</name>
    <dbReference type="NCBI Taxonomy" id="204891"/>
    <lineage>
        <taxon>Bacteria</taxon>
        <taxon>Bacillati</taxon>
        <taxon>Actinomycetota</taxon>
        <taxon>Actinomycetes</taxon>
        <taxon>Mycobacteriales</taxon>
        <taxon>Nocardiaceae</taxon>
        <taxon>Nocardia</taxon>
    </lineage>
</organism>
<accession>A0ABX8RM63</accession>
<evidence type="ECO:0000259" key="2">
    <source>
        <dbReference type="PROSITE" id="PS50975"/>
    </source>
</evidence>
<dbReference type="PROSITE" id="PS50975">
    <property type="entry name" value="ATP_GRASP"/>
    <property type="match status" value="1"/>
</dbReference>
<dbReference type="InterPro" id="IPR003806">
    <property type="entry name" value="ATP-grasp_PylC-type"/>
</dbReference>
<keyword evidence="1" id="KW-0547">Nucleotide-binding</keyword>
<evidence type="ECO:0000313" key="4">
    <source>
        <dbReference type="Proteomes" id="UP000694257"/>
    </source>
</evidence>
<sequence>MAEYIDLVVPNITEFNLRHPTLGTDPGLERTFLEVGDWFTDQAVLWTEGPAVLLMADGFDRQWFDDLHEVLGRRPPAVVSPRRTTGLLLRDTLADAEALRRLQDRLAGHQVVRFRSFGASPELYRLAAIVRSWGHRIELDVPTEQHYWASLYLESKMSCLDLAGYLPGFRVPRGVTVGTWAELTGAVARILAEADRVIVKAMHGVGGEGSAVIDTTDASLEKFWQATEADPFLRSFPLSVQEYVEHAPEFGCPAVDVLIDEDGVAEMVGSVLTVDEHRYRNLTIGAGVLDRGVEKRILDLGHQVAALASAWGYRGWFGIDCVLSRDDLLYVTEINARRTGAIQAIELRRTAGSTGSVAYSHDTIRVRDDAPVSYTDVVRPIFRELWRDGVKAFPTTVRALDHHEPMIGLVTVASTAAEAERIATGIRADLGDIVADRGGPLHPVAVHNTP</sequence>
<keyword evidence="4" id="KW-1185">Reference proteome</keyword>